<accession>A0A1Y1WCL3</accession>
<comment type="caution">
    <text evidence="1">The sequence shown here is derived from an EMBL/GenBank/DDBJ whole genome shotgun (WGS) entry which is preliminary data.</text>
</comment>
<dbReference type="CDD" id="cd04332">
    <property type="entry name" value="YbaK_like"/>
    <property type="match status" value="1"/>
</dbReference>
<dbReference type="OrthoDB" id="1058301at2759"/>
<dbReference type="InterPro" id="IPR036754">
    <property type="entry name" value="YbaK/aa-tRNA-synt-asso_dom_sf"/>
</dbReference>
<organism evidence="1 2">
    <name type="scientific">Linderina pennispora</name>
    <dbReference type="NCBI Taxonomy" id="61395"/>
    <lineage>
        <taxon>Eukaryota</taxon>
        <taxon>Fungi</taxon>
        <taxon>Fungi incertae sedis</taxon>
        <taxon>Zoopagomycota</taxon>
        <taxon>Kickxellomycotina</taxon>
        <taxon>Kickxellomycetes</taxon>
        <taxon>Kickxellales</taxon>
        <taxon>Kickxellaceae</taxon>
        <taxon>Linderina</taxon>
    </lineage>
</organism>
<dbReference type="STRING" id="61395.A0A1Y1WCL3"/>
<evidence type="ECO:0000313" key="1">
    <source>
        <dbReference type="EMBL" id="ORX70956.1"/>
    </source>
</evidence>
<dbReference type="RefSeq" id="XP_040744535.1">
    <property type="nucleotide sequence ID" value="XM_040887342.1"/>
</dbReference>
<proteinExistence type="predicted"/>
<dbReference type="GO" id="GO:0002161">
    <property type="term" value="F:aminoacyl-tRNA deacylase activity"/>
    <property type="evidence" value="ECO:0007669"/>
    <property type="project" value="InterPro"/>
</dbReference>
<dbReference type="Proteomes" id="UP000193922">
    <property type="component" value="Unassembled WGS sequence"/>
</dbReference>
<dbReference type="Gene3D" id="3.90.960.10">
    <property type="entry name" value="YbaK/aminoacyl-tRNA synthetase-associated domain"/>
    <property type="match status" value="1"/>
</dbReference>
<reference evidence="1 2" key="1">
    <citation type="submission" date="2016-07" db="EMBL/GenBank/DDBJ databases">
        <title>Pervasive Adenine N6-methylation of Active Genes in Fungi.</title>
        <authorList>
            <consortium name="DOE Joint Genome Institute"/>
            <person name="Mondo S.J."/>
            <person name="Dannebaum R.O."/>
            <person name="Kuo R.C."/>
            <person name="Labutti K."/>
            <person name="Haridas S."/>
            <person name="Kuo A."/>
            <person name="Salamov A."/>
            <person name="Ahrendt S.R."/>
            <person name="Lipzen A."/>
            <person name="Sullivan W."/>
            <person name="Andreopoulos W.B."/>
            <person name="Clum A."/>
            <person name="Lindquist E."/>
            <person name="Daum C."/>
            <person name="Ramamoorthy G.K."/>
            <person name="Gryganskyi A."/>
            <person name="Culley D."/>
            <person name="Magnuson J.K."/>
            <person name="James T.Y."/>
            <person name="O'Malley M.A."/>
            <person name="Stajich J.E."/>
            <person name="Spatafora J.W."/>
            <person name="Visel A."/>
            <person name="Grigoriev I.V."/>
        </authorList>
    </citation>
    <scope>NUCLEOTIDE SEQUENCE [LARGE SCALE GENOMIC DNA]</scope>
    <source>
        <strain evidence="1 2">ATCC 12442</strain>
    </source>
</reference>
<dbReference type="SUPFAM" id="SSF55826">
    <property type="entry name" value="YbaK/ProRS associated domain"/>
    <property type="match status" value="1"/>
</dbReference>
<evidence type="ECO:0008006" key="3">
    <source>
        <dbReference type="Google" id="ProtNLM"/>
    </source>
</evidence>
<dbReference type="PANTHER" id="PTHR30411">
    <property type="entry name" value="CYTOPLASMIC PROTEIN"/>
    <property type="match status" value="1"/>
</dbReference>
<gene>
    <name evidence="1" type="ORF">DL89DRAFT_267052</name>
</gene>
<dbReference type="EMBL" id="MCFD01000005">
    <property type="protein sequence ID" value="ORX70956.1"/>
    <property type="molecule type" value="Genomic_DNA"/>
</dbReference>
<name>A0A1Y1WCL3_9FUNG</name>
<sequence>MDGLLSVSAQVSEILSSPKPETVRAVVQALHDLKISDKARIFHVPSTFYSPQHLCKSVVFENKRFKGVGSKYYCVIVQYVQTINTGALTDFVRELDGNVVARKHYNFRLANPDDALELTGFGNNGLSKSITTLSPAVFWCGAGDIDYKLAMPTQTFIEATQCHVADISVPVQE</sequence>
<dbReference type="GeneID" id="63803990"/>
<dbReference type="PANTHER" id="PTHR30411:SF4">
    <property type="entry name" value="YBAK_AMINOACYL-TRNA SYNTHETASE-ASSOCIATED DOMAIN-CONTAINING PROTEIN"/>
    <property type="match status" value="1"/>
</dbReference>
<evidence type="ECO:0000313" key="2">
    <source>
        <dbReference type="Proteomes" id="UP000193922"/>
    </source>
</evidence>
<dbReference type="AlphaFoldDB" id="A0A1Y1WCL3"/>
<keyword evidence="2" id="KW-1185">Reference proteome</keyword>
<protein>
    <recommendedName>
        <fullName evidence="3">YbaK/aminoacyl-tRNA synthetase-associated domain-containing protein</fullName>
    </recommendedName>
</protein>